<reference evidence="1 2" key="1">
    <citation type="submission" date="2024-09" db="EMBL/GenBank/DDBJ databases">
        <authorList>
            <person name="Sun Q."/>
            <person name="Mori K."/>
        </authorList>
    </citation>
    <scope>NUCLEOTIDE SEQUENCE [LARGE SCALE GENOMIC DNA]</scope>
    <source>
        <strain evidence="1 2">CCM 7957</strain>
    </source>
</reference>
<evidence type="ECO:0000313" key="1">
    <source>
        <dbReference type="EMBL" id="MFC0313639.1"/>
    </source>
</evidence>
<proteinExistence type="predicted"/>
<dbReference type="Proteomes" id="UP001589783">
    <property type="component" value="Unassembled WGS sequence"/>
</dbReference>
<organism evidence="1 2">
    <name type="scientific">Gordonia phosphorivorans</name>
    <dbReference type="NCBI Taxonomy" id="1056982"/>
    <lineage>
        <taxon>Bacteria</taxon>
        <taxon>Bacillati</taxon>
        <taxon>Actinomycetota</taxon>
        <taxon>Actinomycetes</taxon>
        <taxon>Mycobacteriales</taxon>
        <taxon>Gordoniaceae</taxon>
        <taxon>Gordonia</taxon>
    </lineage>
</organism>
<protein>
    <submittedName>
        <fullName evidence="1">Uncharacterized protein</fullName>
    </submittedName>
</protein>
<keyword evidence="2" id="KW-1185">Reference proteome</keyword>
<dbReference type="EMBL" id="JBHLWV010000006">
    <property type="protein sequence ID" value="MFC0313639.1"/>
    <property type="molecule type" value="Genomic_DNA"/>
</dbReference>
<name>A0ABV6H434_9ACTN</name>
<accession>A0ABV6H434</accession>
<comment type="caution">
    <text evidence="1">The sequence shown here is derived from an EMBL/GenBank/DDBJ whole genome shotgun (WGS) entry which is preliminary data.</text>
</comment>
<evidence type="ECO:0000313" key="2">
    <source>
        <dbReference type="Proteomes" id="UP001589783"/>
    </source>
</evidence>
<gene>
    <name evidence="1" type="ORF">ACFFJD_02070</name>
</gene>
<sequence length="130" mass="14483">MCEAFAVGYGEFSPFDFEPAADWMARWDMYASTAFIGQEQLNVVNTWSWTWQRKVKAFDVRILKPAKVTGEGARRTAVVATDRLILGMNQTGDKATTQQVTFTCDMLVRGASERAQVVNVTQTSPGPPEQ</sequence>